<evidence type="ECO:0000256" key="13">
    <source>
        <dbReference type="SAM" id="Phobius"/>
    </source>
</evidence>
<dbReference type="CDD" id="cd16914">
    <property type="entry name" value="EcfT"/>
    <property type="match status" value="1"/>
</dbReference>
<evidence type="ECO:0000256" key="3">
    <source>
        <dbReference type="ARBA" id="ARBA00005417"/>
    </source>
</evidence>
<sequence length="853" mass="90169">MARPSPFSHPSHHRPEPTVPTHSHSHTLIRTIDVNLAELDHIRFSYDGGATWALDDASLTVHEGDYVALTGANGSGKSTLARLIAGLAAPDTGTVILLGHTVFSPAGPDADAYRAARRGIGAVFQNPEDQLVTTVLEDDVAFGPENLGIPRDGDGGNGNGIGNGDDNGRGDDGNGRGSDGDGDDNGNSDGNDNGRGRGGIGERIAESLHAVRLDDMRRANPIRMSGGQQQRAAIAGMLAMRPRLLVLDEPTAMLDPLARREVMDVLDELHAAGTTIVHVTHHPDEIARARRIIRLEHGQVADVSGTLPSPPPAGAPAQRVGVVLQQTTHSPAAGIMLSVSHVSYAYAGGDGPILDDVSLAVRRGETVALMGANGSGKSTLLRLICALAKPDSGSITVDGIRVEKAKRRDLAVLRRTVGLVMQHPERQLFADTVRDDVAYGPTNQGLPQAEIDARVDEALRIARMDGLADRSPFDLSGGQQRLAAIAGVVACRPKLLVMDEPTAGLDADARERVYRLVDDLKARGVTVLVVTHSHTEARRMADRIVDMVSLSGAGGTDTHAALGIPAGKNAPENVSRDVSQRVSRNVSRSVSHTAAKSSPIARLDPRVKMVAFLVAMFSAFAIGNAWQLLLGAAFTVGVTAAARLRPARLLGSVRMFLGLFAMMGLLNMFFVRTGSTLFTVGPIPVTDDGVATAVLYTCRFALVIILGAVFLATTTPTAITDAFASLLSPLHRLGVHTQEIALVLSLALRFIPTLAVEAQAVADAQAARGGSIETGSLPQRVKAMTSIIVPIFAGALRHADNLSLALDARCYEEGVRRTHWRVMRVSARDVAFIAMLVLYLIALVALAILPGLI</sequence>
<dbReference type="EC" id="3.6.3.25" evidence="15"/>
<keyword evidence="15" id="KW-0378">Hydrolase</keyword>
<dbReference type="InterPro" id="IPR050095">
    <property type="entry name" value="ECF_ABC_transporter_ATP-bd"/>
</dbReference>
<dbReference type="Pfam" id="PF00005">
    <property type="entry name" value="ABC_tran"/>
    <property type="match status" value="2"/>
</dbReference>
<keyword evidence="6 13" id="KW-0812">Transmembrane</keyword>
<evidence type="ECO:0000256" key="6">
    <source>
        <dbReference type="ARBA" id="ARBA00022692"/>
    </source>
</evidence>
<feature type="transmembrane region" description="Helical" evidence="13">
    <location>
        <begin position="609"/>
        <end position="642"/>
    </location>
</feature>
<dbReference type="PROSITE" id="PS00211">
    <property type="entry name" value="ABC_TRANSPORTER_1"/>
    <property type="match status" value="2"/>
</dbReference>
<feature type="domain" description="ABC transporter" evidence="14">
    <location>
        <begin position="29"/>
        <end position="322"/>
    </location>
</feature>
<evidence type="ECO:0000256" key="7">
    <source>
        <dbReference type="ARBA" id="ARBA00022741"/>
    </source>
</evidence>
<keyword evidence="5" id="KW-1003">Cell membrane</keyword>
<feature type="transmembrane region" description="Helical" evidence="13">
    <location>
        <begin position="649"/>
        <end position="670"/>
    </location>
</feature>
<evidence type="ECO:0000256" key="1">
    <source>
        <dbReference type="ARBA" id="ARBA00004141"/>
    </source>
</evidence>
<dbReference type="GO" id="GO:0016887">
    <property type="term" value="F:ATP hydrolysis activity"/>
    <property type="evidence" value="ECO:0007669"/>
    <property type="project" value="InterPro"/>
</dbReference>
<dbReference type="InterPro" id="IPR017871">
    <property type="entry name" value="ABC_transporter-like_CS"/>
</dbReference>
<dbReference type="InterPro" id="IPR003339">
    <property type="entry name" value="ABC/ECF_trnsptr_transmembrane"/>
</dbReference>
<keyword evidence="16" id="KW-1185">Reference proteome</keyword>
<feature type="transmembrane region" description="Helical" evidence="13">
    <location>
        <begin position="830"/>
        <end position="852"/>
    </location>
</feature>
<organism evidence="15 16">
    <name type="scientific">Bifidobacterium stellenboschense</name>
    <dbReference type="NCBI Taxonomy" id="762211"/>
    <lineage>
        <taxon>Bacteria</taxon>
        <taxon>Bacillati</taxon>
        <taxon>Actinomycetota</taxon>
        <taxon>Actinomycetes</taxon>
        <taxon>Bifidobacteriales</taxon>
        <taxon>Bifidobacteriaceae</taxon>
        <taxon>Bifidobacterium</taxon>
    </lineage>
</organism>
<dbReference type="STRING" id="762211.BSTEL_1713"/>
<dbReference type="eggNOG" id="COG1129">
    <property type="taxonomic scope" value="Bacteria"/>
</dbReference>
<evidence type="ECO:0000256" key="4">
    <source>
        <dbReference type="ARBA" id="ARBA00022448"/>
    </source>
</evidence>
<evidence type="ECO:0000256" key="5">
    <source>
        <dbReference type="ARBA" id="ARBA00022475"/>
    </source>
</evidence>
<keyword evidence="8 15" id="KW-0067">ATP-binding</keyword>
<evidence type="ECO:0000256" key="9">
    <source>
        <dbReference type="ARBA" id="ARBA00022967"/>
    </source>
</evidence>
<keyword evidence="9" id="KW-1278">Translocase</keyword>
<proteinExistence type="inferred from homology"/>
<protein>
    <submittedName>
        <fullName evidence="15">Fused ATP-binding protein and permease of ABC transporter</fullName>
        <ecNumber evidence="15">3.6.3.25</ecNumber>
    </submittedName>
</protein>
<dbReference type="InterPro" id="IPR003439">
    <property type="entry name" value="ABC_transporter-like_ATP-bd"/>
</dbReference>
<dbReference type="InterPro" id="IPR015856">
    <property type="entry name" value="ABC_transpr_CbiO/EcfA_su"/>
</dbReference>
<comment type="similarity">
    <text evidence="3">Belongs to the ABC transporter superfamily.</text>
</comment>
<feature type="compositionally biased region" description="Gly residues" evidence="12">
    <location>
        <begin position="155"/>
        <end position="165"/>
    </location>
</feature>
<dbReference type="GO" id="GO:0042626">
    <property type="term" value="F:ATPase-coupled transmembrane transporter activity"/>
    <property type="evidence" value="ECO:0007669"/>
    <property type="project" value="TreeGrafter"/>
</dbReference>
<evidence type="ECO:0000256" key="12">
    <source>
        <dbReference type="SAM" id="MobiDB-lite"/>
    </source>
</evidence>
<dbReference type="SUPFAM" id="SSF52540">
    <property type="entry name" value="P-loop containing nucleoside triphosphate hydrolases"/>
    <property type="match status" value="2"/>
</dbReference>
<dbReference type="EMBL" id="JGZP01000013">
    <property type="protein sequence ID" value="KFI97161.1"/>
    <property type="molecule type" value="Genomic_DNA"/>
</dbReference>
<dbReference type="Gene3D" id="3.40.50.300">
    <property type="entry name" value="P-loop containing nucleotide triphosphate hydrolases"/>
    <property type="match status" value="2"/>
</dbReference>
<dbReference type="GO" id="GO:0005524">
    <property type="term" value="F:ATP binding"/>
    <property type="evidence" value="ECO:0007669"/>
    <property type="project" value="UniProtKB-KW"/>
</dbReference>
<dbReference type="NCBIfam" id="NF010167">
    <property type="entry name" value="PRK13648.1"/>
    <property type="match status" value="3"/>
</dbReference>
<dbReference type="AlphaFoldDB" id="A0A087DNR1"/>
<feature type="region of interest" description="Disordered" evidence="12">
    <location>
        <begin position="142"/>
        <end position="200"/>
    </location>
</feature>
<evidence type="ECO:0000259" key="14">
    <source>
        <dbReference type="PROSITE" id="PS50893"/>
    </source>
</evidence>
<dbReference type="eggNOG" id="COG0619">
    <property type="taxonomic scope" value="Bacteria"/>
</dbReference>
<dbReference type="InterPro" id="IPR003593">
    <property type="entry name" value="AAA+_ATPase"/>
</dbReference>
<keyword evidence="10 13" id="KW-1133">Transmembrane helix</keyword>
<name>A0A087DNR1_9BIFI</name>
<dbReference type="GO" id="GO:0043190">
    <property type="term" value="C:ATP-binding cassette (ABC) transporter complex"/>
    <property type="evidence" value="ECO:0007669"/>
    <property type="project" value="TreeGrafter"/>
</dbReference>
<feature type="domain" description="ABC transporter" evidence="14">
    <location>
        <begin position="337"/>
        <end position="574"/>
    </location>
</feature>
<evidence type="ECO:0000256" key="2">
    <source>
        <dbReference type="ARBA" id="ARBA00004236"/>
    </source>
</evidence>
<comment type="subcellular location">
    <subcellularLocation>
        <location evidence="2">Cell membrane</location>
    </subcellularLocation>
    <subcellularLocation>
        <location evidence="1">Membrane</location>
        <topology evidence="1">Multi-pass membrane protein</topology>
    </subcellularLocation>
</comment>
<feature type="transmembrane region" description="Helical" evidence="13">
    <location>
        <begin position="690"/>
        <end position="712"/>
    </location>
</feature>
<reference evidence="15 16" key="1">
    <citation type="submission" date="2014-03" db="EMBL/GenBank/DDBJ databases">
        <title>Genomics of Bifidobacteria.</title>
        <authorList>
            <person name="Ventura M."/>
            <person name="Milani C."/>
            <person name="Lugli G.A."/>
        </authorList>
    </citation>
    <scope>NUCLEOTIDE SEQUENCE [LARGE SCALE GENOMIC DNA]</scope>
    <source>
        <strain evidence="15 16">DSM 23968</strain>
    </source>
</reference>
<evidence type="ECO:0000313" key="15">
    <source>
        <dbReference type="EMBL" id="KFI97161.1"/>
    </source>
</evidence>
<keyword evidence="4" id="KW-0813">Transport</keyword>
<evidence type="ECO:0000256" key="8">
    <source>
        <dbReference type="ARBA" id="ARBA00022840"/>
    </source>
</evidence>
<gene>
    <name evidence="15" type="ORF">BSTEL_1713</name>
</gene>
<dbReference type="FunFam" id="3.40.50.300:FF:000224">
    <property type="entry name" value="Energy-coupling factor transporter ATP-binding protein EcfA"/>
    <property type="match status" value="1"/>
</dbReference>
<keyword evidence="11 13" id="KW-0472">Membrane</keyword>
<comment type="caution">
    <text evidence="15">The sequence shown here is derived from an EMBL/GenBank/DDBJ whole genome shotgun (WGS) entry which is preliminary data.</text>
</comment>
<dbReference type="PROSITE" id="PS50893">
    <property type="entry name" value="ABC_TRANSPORTER_2"/>
    <property type="match status" value="2"/>
</dbReference>
<feature type="region of interest" description="Disordered" evidence="12">
    <location>
        <begin position="1"/>
        <end position="25"/>
    </location>
</feature>
<dbReference type="PANTHER" id="PTHR43553">
    <property type="entry name" value="HEAVY METAL TRANSPORTER"/>
    <property type="match status" value="1"/>
</dbReference>
<dbReference type="Pfam" id="PF02361">
    <property type="entry name" value="CbiQ"/>
    <property type="match status" value="1"/>
</dbReference>
<dbReference type="PANTHER" id="PTHR43553:SF24">
    <property type="entry name" value="ENERGY-COUPLING FACTOR TRANSPORTER ATP-BINDING PROTEIN ECFA1"/>
    <property type="match status" value="1"/>
</dbReference>
<keyword evidence="7" id="KW-0547">Nucleotide-binding</keyword>
<dbReference type="InterPro" id="IPR027417">
    <property type="entry name" value="P-loop_NTPase"/>
</dbReference>
<evidence type="ECO:0000313" key="16">
    <source>
        <dbReference type="Proteomes" id="UP000029004"/>
    </source>
</evidence>
<accession>A0A087DNR1</accession>
<evidence type="ECO:0000256" key="11">
    <source>
        <dbReference type="ARBA" id="ARBA00023136"/>
    </source>
</evidence>
<dbReference type="SMART" id="SM00382">
    <property type="entry name" value="AAA"/>
    <property type="match status" value="2"/>
</dbReference>
<dbReference type="OrthoDB" id="501320at2"/>
<dbReference type="CDD" id="cd03225">
    <property type="entry name" value="ABC_cobalt_CbiO_domain1"/>
    <property type="match status" value="2"/>
</dbReference>
<dbReference type="Proteomes" id="UP000029004">
    <property type="component" value="Unassembled WGS sequence"/>
</dbReference>
<evidence type="ECO:0000256" key="10">
    <source>
        <dbReference type="ARBA" id="ARBA00022989"/>
    </source>
</evidence>